<organism evidence="1 2">
    <name type="scientific">Albidovulum sediminis</name>
    <dbReference type="NCBI Taxonomy" id="3066345"/>
    <lineage>
        <taxon>Bacteria</taxon>
        <taxon>Pseudomonadati</taxon>
        <taxon>Pseudomonadota</taxon>
        <taxon>Alphaproteobacteria</taxon>
        <taxon>Rhodobacterales</taxon>
        <taxon>Paracoccaceae</taxon>
        <taxon>Albidovulum</taxon>
    </lineage>
</organism>
<dbReference type="Proteomes" id="UP001205601">
    <property type="component" value="Unassembled WGS sequence"/>
</dbReference>
<reference evidence="2" key="1">
    <citation type="submission" date="2023-07" db="EMBL/GenBank/DDBJ databases">
        <title>Defluviimonas sediminis sp. nov., isolated from mangrove sediment.</title>
        <authorList>
            <person name="Liu L."/>
            <person name="Li J."/>
            <person name="Huang Y."/>
            <person name="Pan J."/>
            <person name="Li M."/>
        </authorList>
    </citation>
    <scope>NUCLEOTIDE SEQUENCE [LARGE SCALE GENOMIC DNA]</scope>
    <source>
        <strain evidence="2">FT324</strain>
    </source>
</reference>
<evidence type="ECO:0008006" key="3">
    <source>
        <dbReference type="Google" id="ProtNLM"/>
    </source>
</evidence>
<sequence>MTDEGALLRRLEEVVALERDALLRADHAAIGALGPKLEMLSQQILPLLSSLDRPVLNRLSRSMRDLRRLSLASLSGITAARSRLDALAGRGTELSTYDVRGRLSSVSFGASSVERRG</sequence>
<gene>
    <name evidence="1" type="ORF">N5I32_19525</name>
</gene>
<dbReference type="EMBL" id="JAOCQF010000006">
    <property type="protein sequence ID" value="MCT8331712.1"/>
    <property type="molecule type" value="Genomic_DNA"/>
</dbReference>
<evidence type="ECO:0000313" key="1">
    <source>
        <dbReference type="EMBL" id="MCT8331712.1"/>
    </source>
</evidence>
<name>A0ABT2NS00_9RHOB</name>
<comment type="caution">
    <text evidence="1">The sequence shown here is derived from an EMBL/GenBank/DDBJ whole genome shotgun (WGS) entry which is preliminary data.</text>
</comment>
<proteinExistence type="predicted"/>
<keyword evidence="2" id="KW-1185">Reference proteome</keyword>
<protein>
    <recommendedName>
        <fullName evidence="3">Flagellar protein FlgN</fullName>
    </recommendedName>
</protein>
<accession>A0ABT2NS00</accession>
<evidence type="ECO:0000313" key="2">
    <source>
        <dbReference type="Proteomes" id="UP001205601"/>
    </source>
</evidence>